<feature type="transmembrane region" description="Helical" evidence="1">
    <location>
        <begin position="26"/>
        <end position="45"/>
    </location>
</feature>
<gene>
    <name evidence="2" type="ORF">BV898_03228</name>
</gene>
<dbReference type="OrthoDB" id="630188at2759"/>
<name>A0A1W0X645_HYPEX</name>
<keyword evidence="1" id="KW-0472">Membrane</keyword>
<accession>A0A1W0X645</accession>
<evidence type="ECO:0000313" key="2">
    <source>
        <dbReference type="EMBL" id="OQV22792.1"/>
    </source>
</evidence>
<dbReference type="SUPFAM" id="SSF52266">
    <property type="entry name" value="SGNH hydrolase"/>
    <property type="match status" value="1"/>
</dbReference>
<dbReference type="Gene3D" id="3.40.50.1110">
    <property type="entry name" value="SGNH hydrolase"/>
    <property type="match status" value="1"/>
</dbReference>
<dbReference type="EMBL" id="MTYJ01000015">
    <property type="protein sequence ID" value="OQV22792.1"/>
    <property type="molecule type" value="Genomic_DNA"/>
</dbReference>
<sequence>MIFMHRDAIPGPKDNKVTVEAELLKLLAYFAALIFCFYGFWFINITNRNPSHYRITFSHTDNYLLNNRRFKNNGPKIIKVEACLETLTALEVAESVCGHLPPEMNGTRYLLKPLRNLSIAFIGDSRIRDVFHYFRCMLRGHPFRATQFFHDDIYKSLRRNLTLSFYWSPFPNAVLTRLASKWKFAVMDPPQYAIMQFGAWSVMKLSLGLDSFSKYSEGVRSAAIIFGETQNQTLPIWMQTLPGNPFTNRADSWVKHANNSEEIERYGREMRRIAEKEEQIVWTTAHDIGLRDVLMYRDHIHPGTTLIQKFACQLLSFIGSKKQPISRNLL</sequence>
<dbReference type="InterPro" id="IPR036514">
    <property type="entry name" value="SGNH_hydro_sf"/>
</dbReference>
<keyword evidence="3" id="KW-1185">Reference proteome</keyword>
<reference evidence="3" key="1">
    <citation type="submission" date="2017-01" db="EMBL/GenBank/DDBJ databases">
        <title>Comparative genomics of anhydrobiosis in the tardigrade Hypsibius dujardini.</title>
        <authorList>
            <person name="Yoshida Y."/>
            <person name="Koutsovoulos G."/>
            <person name="Laetsch D."/>
            <person name="Stevens L."/>
            <person name="Kumar S."/>
            <person name="Horikawa D."/>
            <person name="Ishino K."/>
            <person name="Komine S."/>
            <person name="Tomita M."/>
            <person name="Blaxter M."/>
            <person name="Arakawa K."/>
        </authorList>
    </citation>
    <scope>NUCLEOTIDE SEQUENCE [LARGE SCALE GENOMIC DNA]</scope>
    <source>
        <strain evidence="3">Z151</strain>
    </source>
</reference>
<evidence type="ECO:0000256" key="1">
    <source>
        <dbReference type="SAM" id="Phobius"/>
    </source>
</evidence>
<dbReference type="Proteomes" id="UP000192578">
    <property type="component" value="Unassembled WGS sequence"/>
</dbReference>
<protein>
    <submittedName>
        <fullName evidence="2">Uncharacterized protein</fullName>
    </submittedName>
</protein>
<comment type="caution">
    <text evidence="2">The sequence shown here is derived from an EMBL/GenBank/DDBJ whole genome shotgun (WGS) entry which is preliminary data.</text>
</comment>
<proteinExistence type="predicted"/>
<dbReference type="AlphaFoldDB" id="A0A1W0X645"/>
<keyword evidence="1" id="KW-1133">Transmembrane helix</keyword>
<keyword evidence="1" id="KW-0812">Transmembrane</keyword>
<organism evidence="2 3">
    <name type="scientific">Hypsibius exemplaris</name>
    <name type="common">Freshwater tardigrade</name>
    <dbReference type="NCBI Taxonomy" id="2072580"/>
    <lineage>
        <taxon>Eukaryota</taxon>
        <taxon>Metazoa</taxon>
        <taxon>Ecdysozoa</taxon>
        <taxon>Tardigrada</taxon>
        <taxon>Eutardigrada</taxon>
        <taxon>Parachela</taxon>
        <taxon>Hypsibioidea</taxon>
        <taxon>Hypsibiidae</taxon>
        <taxon>Hypsibius</taxon>
    </lineage>
</organism>
<evidence type="ECO:0000313" key="3">
    <source>
        <dbReference type="Proteomes" id="UP000192578"/>
    </source>
</evidence>